<evidence type="ECO:0000313" key="12">
    <source>
        <dbReference type="Proteomes" id="UP001164506"/>
    </source>
</evidence>
<feature type="signal peptide" evidence="9">
    <location>
        <begin position="1"/>
        <end position="28"/>
    </location>
</feature>
<feature type="region of interest" description="Disordered" evidence="8">
    <location>
        <begin position="183"/>
        <end position="234"/>
    </location>
</feature>
<evidence type="ECO:0000313" key="11">
    <source>
        <dbReference type="EMBL" id="UZX24571.1"/>
    </source>
</evidence>
<keyword evidence="6 7" id="KW-0034">Amyloid</keyword>
<dbReference type="InterPro" id="IPR005528">
    <property type="entry name" value="ChpA-H"/>
</dbReference>
<evidence type="ECO:0000256" key="3">
    <source>
        <dbReference type="ARBA" id="ARBA00022525"/>
    </source>
</evidence>
<gene>
    <name evidence="11" type="ORF">LDH80_29415</name>
</gene>
<evidence type="ECO:0000256" key="7">
    <source>
        <dbReference type="PROSITE-ProRule" id="PRU01232"/>
    </source>
</evidence>
<dbReference type="RefSeq" id="WP_323809282.1">
    <property type="nucleotide sequence ID" value="NZ_CP084204.1"/>
</dbReference>
<feature type="domain" description="Chaplin" evidence="10">
    <location>
        <begin position="144"/>
        <end position="184"/>
    </location>
</feature>
<sequence>MRQIRRSGLATLLVTGGALALSAGAAYADAGAQGAAVGSPGVGSGNTLQLPVHVPVNVCGNTVNVVGLLNPAAGNSCANRSARHETGGYGDEDGGGRTHKDEPGTPRGGEQAGGSHGGGSHGGSHGGGSSNGGGSTAETHAEGSPGVLSGNGIQLPIDLPVNVSGNSVNVVGIANPAIGNTAVNGPAKPAQPIEKPTPRPQTPVRNVPVPQAETETPVAPPAPAPQGETSTASLAATGSDAMGYAAPASAALLLGGALLYRRGRRTGGQA</sequence>
<organism evidence="11 12">
    <name type="scientific">Streptomyces tanashiensis</name>
    <dbReference type="NCBI Taxonomy" id="67367"/>
    <lineage>
        <taxon>Bacteria</taxon>
        <taxon>Bacillati</taxon>
        <taxon>Actinomycetota</taxon>
        <taxon>Actinomycetes</taxon>
        <taxon>Kitasatosporales</taxon>
        <taxon>Streptomycetaceae</taxon>
        <taxon>Streptomyces</taxon>
    </lineage>
</organism>
<feature type="region of interest" description="Disordered" evidence="8">
    <location>
        <begin position="83"/>
        <end position="149"/>
    </location>
</feature>
<comment type="subcellular location">
    <subcellularLocation>
        <location evidence="1">Secreted</location>
        <location evidence="1">Cell wall</location>
    </subcellularLocation>
</comment>
<evidence type="ECO:0000256" key="5">
    <source>
        <dbReference type="ARBA" id="ARBA00022889"/>
    </source>
</evidence>
<feature type="domain" description="Chaplin" evidence="10">
    <location>
        <begin position="39"/>
        <end position="79"/>
    </location>
</feature>
<reference evidence="11" key="1">
    <citation type="submission" date="2021-09" db="EMBL/GenBank/DDBJ databases">
        <title>Complete genome sequence and metabolic characterization of Streptomyces tanashiensis DSM 731 the producer of antibacterial Kalafungin and diverse secondary metabolites.</title>
        <authorList>
            <person name="Abbasi M.N."/>
            <person name="Anwar M.N."/>
            <person name="Alam K."/>
            <person name="Shoaib M."/>
            <person name="Lin Z."/>
            <person name="Hayat M."/>
            <person name="Ali M.I."/>
            <person name="Malik H.M.T."/>
            <person name="Ahmed I."/>
            <person name="Li A."/>
            <person name="Hailong Wang H."/>
            <person name="Zhang Y."/>
        </authorList>
    </citation>
    <scope>NUCLEOTIDE SEQUENCE</scope>
    <source>
        <strain evidence="11">Kala</strain>
    </source>
</reference>
<dbReference type="EMBL" id="CP084204">
    <property type="protein sequence ID" value="UZX24571.1"/>
    <property type="molecule type" value="Genomic_DNA"/>
</dbReference>
<feature type="chain" id="PRO_5046250832" evidence="9">
    <location>
        <begin position="29"/>
        <end position="270"/>
    </location>
</feature>
<proteinExistence type="predicted"/>
<evidence type="ECO:0000256" key="1">
    <source>
        <dbReference type="ARBA" id="ARBA00004191"/>
    </source>
</evidence>
<feature type="compositionally biased region" description="Gly residues" evidence="8">
    <location>
        <begin position="106"/>
        <end position="135"/>
    </location>
</feature>
<evidence type="ECO:0000256" key="2">
    <source>
        <dbReference type="ARBA" id="ARBA00022512"/>
    </source>
</evidence>
<keyword evidence="5" id="KW-0130">Cell adhesion</keyword>
<dbReference type="GeneID" id="95605667"/>
<evidence type="ECO:0000256" key="6">
    <source>
        <dbReference type="ARBA" id="ARBA00023087"/>
    </source>
</evidence>
<dbReference type="Proteomes" id="UP001164506">
    <property type="component" value="Chromosome"/>
</dbReference>
<keyword evidence="12" id="KW-1185">Reference proteome</keyword>
<evidence type="ECO:0000259" key="10">
    <source>
        <dbReference type="PROSITE" id="PS51884"/>
    </source>
</evidence>
<name>A0ABY6R502_9ACTN</name>
<keyword evidence="2" id="KW-0134">Cell wall</keyword>
<evidence type="ECO:0000256" key="8">
    <source>
        <dbReference type="SAM" id="MobiDB-lite"/>
    </source>
</evidence>
<dbReference type="PROSITE" id="PS51884">
    <property type="entry name" value="CHAPLIN"/>
    <property type="match status" value="2"/>
</dbReference>
<evidence type="ECO:0000256" key="4">
    <source>
        <dbReference type="ARBA" id="ARBA00022729"/>
    </source>
</evidence>
<accession>A0ABY6R502</accession>
<protein>
    <submittedName>
        <fullName evidence="11">Chaplin</fullName>
    </submittedName>
</protein>
<evidence type="ECO:0000256" key="9">
    <source>
        <dbReference type="SAM" id="SignalP"/>
    </source>
</evidence>
<keyword evidence="4 9" id="KW-0732">Signal</keyword>
<feature type="compositionally biased region" description="Basic and acidic residues" evidence="8">
    <location>
        <begin position="94"/>
        <end position="104"/>
    </location>
</feature>
<keyword evidence="3" id="KW-0964">Secreted</keyword>
<dbReference type="Pfam" id="PF03777">
    <property type="entry name" value="ChpA-C"/>
    <property type="match status" value="2"/>
</dbReference>